<organism evidence="1 2">
    <name type="scientific">Dreissena polymorpha</name>
    <name type="common">Zebra mussel</name>
    <name type="synonym">Mytilus polymorpha</name>
    <dbReference type="NCBI Taxonomy" id="45954"/>
    <lineage>
        <taxon>Eukaryota</taxon>
        <taxon>Metazoa</taxon>
        <taxon>Spiralia</taxon>
        <taxon>Lophotrochozoa</taxon>
        <taxon>Mollusca</taxon>
        <taxon>Bivalvia</taxon>
        <taxon>Autobranchia</taxon>
        <taxon>Heteroconchia</taxon>
        <taxon>Euheterodonta</taxon>
        <taxon>Imparidentia</taxon>
        <taxon>Neoheterodontei</taxon>
        <taxon>Myida</taxon>
        <taxon>Dreissenoidea</taxon>
        <taxon>Dreissenidae</taxon>
        <taxon>Dreissena</taxon>
    </lineage>
</organism>
<sequence length="126" mass="14444">MGENTDQNLFVSMIKTKFPREVLLHFEVQKIVDKEWTLKELLCSLRTYIVARERSEQNGFSTKDETKQGIVKRVGYENQASKPVSKRANKETPFQRSTSAETLLTGSAGKLALLKKCRYCKKKALE</sequence>
<accession>A0A9D3YIL9</accession>
<proteinExistence type="predicted"/>
<reference evidence="1" key="2">
    <citation type="submission" date="2020-11" db="EMBL/GenBank/DDBJ databases">
        <authorList>
            <person name="McCartney M.A."/>
            <person name="Auch B."/>
            <person name="Kono T."/>
            <person name="Mallez S."/>
            <person name="Becker A."/>
            <person name="Gohl D.M."/>
            <person name="Silverstein K.A.T."/>
            <person name="Koren S."/>
            <person name="Bechman K.B."/>
            <person name="Herman A."/>
            <person name="Abrahante J.E."/>
            <person name="Garbe J."/>
        </authorList>
    </citation>
    <scope>NUCLEOTIDE SEQUENCE</scope>
    <source>
        <strain evidence="1">Duluth1</strain>
        <tissue evidence="1">Whole animal</tissue>
    </source>
</reference>
<evidence type="ECO:0000313" key="2">
    <source>
        <dbReference type="Proteomes" id="UP000828390"/>
    </source>
</evidence>
<dbReference type="Proteomes" id="UP000828390">
    <property type="component" value="Unassembled WGS sequence"/>
</dbReference>
<reference evidence="1" key="1">
    <citation type="journal article" date="2019" name="bioRxiv">
        <title>The Genome of the Zebra Mussel, Dreissena polymorpha: A Resource for Invasive Species Research.</title>
        <authorList>
            <person name="McCartney M.A."/>
            <person name="Auch B."/>
            <person name="Kono T."/>
            <person name="Mallez S."/>
            <person name="Zhang Y."/>
            <person name="Obille A."/>
            <person name="Becker A."/>
            <person name="Abrahante J.E."/>
            <person name="Garbe J."/>
            <person name="Badalamenti J.P."/>
            <person name="Herman A."/>
            <person name="Mangelson H."/>
            <person name="Liachko I."/>
            <person name="Sullivan S."/>
            <person name="Sone E.D."/>
            <person name="Koren S."/>
            <person name="Silverstein K.A.T."/>
            <person name="Beckman K.B."/>
            <person name="Gohl D.M."/>
        </authorList>
    </citation>
    <scope>NUCLEOTIDE SEQUENCE</scope>
    <source>
        <strain evidence="1">Duluth1</strain>
        <tissue evidence="1">Whole animal</tissue>
    </source>
</reference>
<protein>
    <submittedName>
        <fullName evidence="1">Uncharacterized protein</fullName>
    </submittedName>
</protein>
<keyword evidence="2" id="KW-1185">Reference proteome</keyword>
<gene>
    <name evidence="1" type="ORF">DPMN_075695</name>
</gene>
<name>A0A9D3YIL9_DREPO</name>
<dbReference type="AlphaFoldDB" id="A0A9D3YIL9"/>
<dbReference type="EMBL" id="JAIWYP010000015">
    <property type="protein sequence ID" value="KAH3700716.1"/>
    <property type="molecule type" value="Genomic_DNA"/>
</dbReference>
<evidence type="ECO:0000313" key="1">
    <source>
        <dbReference type="EMBL" id="KAH3700716.1"/>
    </source>
</evidence>
<comment type="caution">
    <text evidence="1">The sequence shown here is derived from an EMBL/GenBank/DDBJ whole genome shotgun (WGS) entry which is preliminary data.</text>
</comment>